<proteinExistence type="predicted"/>
<dbReference type="SUPFAM" id="SSF54593">
    <property type="entry name" value="Glyoxalase/Bleomycin resistance protein/Dihydroxybiphenyl dioxygenase"/>
    <property type="match status" value="1"/>
</dbReference>
<dbReference type="Gene3D" id="3.10.180.10">
    <property type="entry name" value="2,3-Dihydroxybiphenyl 1,2-Dioxygenase, domain 1"/>
    <property type="match status" value="1"/>
</dbReference>
<evidence type="ECO:0000313" key="3">
    <source>
        <dbReference type="EMBL" id="SDS89219.1"/>
    </source>
</evidence>
<reference evidence="3 4" key="1">
    <citation type="submission" date="2016-10" db="EMBL/GenBank/DDBJ databases">
        <authorList>
            <person name="Varghese N."/>
            <person name="Submissions S."/>
        </authorList>
    </citation>
    <scope>NUCLEOTIDE SEQUENCE [LARGE SCALE GENOMIC DNA]</scope>
    <source>
        <strain evidence="3 4">BS3111</strain>
    </source>
</reference>
<dbReference type="InterPro" id="IPR051785">
    <property type="entry name" value="MMCE/EMCE_epimerase"/>
</dbReference>
<dbReference type="EMBL" id="LT629760">
    <property type="protein sequence ID" value="SDS89219.1"/>
    <property type="molecule type" value="Genomic_DNA"/>
</dbReference>
<keyword evidence="4" id="KW-1185">Reference proteome</keyword>
<dbReference type="InterPro" id="IPR029068">
    <property type="entry name" value="Glyas_Bleomycin-R_OHBP_Dase"/>
</dbReference>
<keyword evidence="1" id="KW-0479">Metal-binding</keyword>
<dbReference type="PANTHER" id="PTHR43048:SF3">
    <property type="entry name" value="METHYLMALONYL-COA EPIMERASE, MITOCHONDRIAL"/>
    <property type="match status" value="1"/>
</dbReference>
<dbReference type="Pfam" id="PF00903">
    <property type="entry name" value="Glyoxalase"/>
    <property type="match status" value="1"/>
</dbReference>
<name>A0ABY0UM07_9PSED</name>
<protein>
    <submittedName>
        <fullName evidence="3">Catechol 2,3-dioxygenase</fullName>
    </submittedName>
</protein>
<sequence length="201" mass="21954">MSKNRKCCFSWIGLIMRTSHRFIFCVLAVTAGCASSPPYLAREPLKDHLMNSNHMVHAVDHIGFAVSSLEEAIRFWTTGLGFTLERQSEMGGSFILQVTGTADPSVRTAIVKGPDGRRVELLEYSQGDRHGITPPTASAIGSAHLALRVQDIYAVLERIEQAGWKARGTPQAIPAGPRKGTLVVYVTGPDHITLELMQANE</sequence>
<dbReference type="InterPro" id="IPR037523">
    <property type="entry name" value="VOC_core"/>
</dbReference>
<evidence type="ECO:0000313" key="4">
    <source>
        <dbReference type="Proteomes" id="UP000183126"/>
    </source>
</evidence>
<feature type="domain" description="VOC" evidence="2">
    <location>
        <begin position="58"/>
        <end position="199"/>
    </location>
</feature>
<dbReference type="PROSITE" id="PS51257">
    <property type="entry name" value="PROKAR_LIPOPROTEIN"/>
    <property type="match status" value="1"/>
</dbReference>
<evidence type="ECO:0000259" key="2">
    <source>
        <dbReference type="PROSITE" id="PS51819"/>
    </source>
</evidence>
<dbReference type="Proteomes" id="UP000183126">
    <property type="component" value="Chromosome I"/>
</dbReference>
<dbReference type="PANTHER" id="PTHR43048">
    <property type="entry name" value="METHYLMALONYL-COA EPIMERASE"/>
    <property type="match status" value="1"/>
</dbReference>
<evidence type="ECO:0000256" key="1">
    <source>
        <dbReference type="ARBA" id="ARBA00022723"/>
    </source>
</evidence>
<organism evidence="3 4">
    <name type="scientific">Pseudomonas trivialis</name>
    <dbReference type="NCBI Taxonomy" id="200450"/>
    <lineage>
        <taxon>Bacteria</taxon>
        <taxon>Pseudomonadati</taxon>
        <taxon>Pseudomonadota</taxon>
        <taxon>Gammaproteobacteria</taxon>
        <taxon>Pseudomonadales</taxon>
        <taxon>Pseudomonadaceae</taxon>
        <taxon>Pseudomonas</taxon>
    </lineage>
</organism>
<accession>A0ABY0UM07</accession>
<dbReference type="PROSITE" id="PS51819">
    <property type="entry name" value="VOC"/>
    <property type="match status" value="1"/>
</dbReference>
<dbReference type="InterPro" id="IPR004360">
    <property type="entry name" value="Glyas_Fos-R_dOase_dom"/>
</dbReference>
<gene>
    <name evidence="3" type="ORF">SAMN04490205_3990</name>
</gene>